<comment type="similarity">
    <text evidence="1">Belongs to the 'phage' integrase family.</text>
</comment>
<dbReference type="InterPro" id="IPR011010">
    <property type="entry name" value="DNA_brk_join_enz"/>
</dbReference>
<evidence type="ECO:0000313" key="8">
    <source>
        <dbReference type="EMBL" id="ABS67477.1"/>
    </source>
</evidence>
<dbReference type="EMBL" id="CP000781">
    <property type="protein sequence ID" value="ABS67477.1"/>
    <property type="molecule type" value="Genomic_DNA"/>
</dbReference>
<evidence type="ECO:0000259" key="7">
    <source>
        <dbReference type="PROSITE" id="PS51900"/>
    </source>
</evidence>
<organism evidence="8 9">
    <name type="scientific">Xanthobacter autotrophicus (strain ATCC BAA-1158 / Py2)</name>
    <dbReference type="NCBI Taxonomy" id="78245"/>
    <lineage>
        <taxon>Bacteria</taxon>
        <taxon>Pseudomonadati</taxon>
        <taxon>Pseudomonadota</taxon>
        <taxon>Alphaproteobacteria</taxon>
        <taxon>Hyphomicrobiales</taxon>
        <taxon>Xanthobacteraceae</taxon>
        <taxon>Xanthobacter</taxon>
    </lineage>
</organism>
<protein>
    <submittedName>
        <fullName evidence="8">Integrase family protein</fullName>
    </submittedName>
</protein>
<evidence type="ECO:0000256" key="2">
    <source>
        <dbReference type="ARBA" id="ARBA00022908"/>
    </source>
</evidence>
<evidence type="ECO:0000256" key="3">
    <source>
        <dbReference type="ARBA" id="ARBA00023125"/>
    </source>
</evidence>
<sequence length="397" mass="44673">MALTDLALRNAKPRDKAYKLFDGGGLHLLVNPNGSRIWRLAYRFAGKPKQISFGPYPTVSLAEAREKREDAKKQLLDNKDPTTVRKVEKVTAAISEGNTFSRLVGEYIERLEMRNSAPATVTKNRWLLENLAGPALGRRPISEITPFEVLAVLQQVERSGRRESARRLRSAIGSVFRFAIATLRAQHDPTSALKDALERPKVKHRSALTDPKQLGGLMRSIDEYDGWPTLRSAMLFTALTFARPGEVRGARWREIDLDKAVWSIPAERMKMRRAHVVPLSRQALEVLSEIRPLSGSSELIFPSIRSNKKILSENAMNSALRRMGFTQEEMTAHGFRAAASSILNEKGHSPDVIEAALGHLDQNEVRRAYNRATYWPERVVLMQAWADMLDAFRALKG</sequence>
<dbReference type="Gene3D" id="1.10.443.10">
    <property type="entry name" value="Intergrase catalytic core"/>
    <property type="match status" value="1"/>
</dbReference>
<evidence type="ECO:0000256" key="5">
    <source>
        <dbReference type="PROSITE-ProRule" id="PRU01248"/>
    </source>
</evidence>
<dbReference type="CDD" id="cd00801">
    <property type="entry name" value="INT_P4_C"/>
    <property type="match status" value="1"/>
</dbReference>
<keyword evidence="3 5" id="KW-0238">DNA-binding</keyword>
<feature type="domain" description="Core-binding (CB)" evidence="7">
    <location>
        <begin position="98"/>
        <end position="180"/>
    </location>
</feature>
<dbReference type="Pfam" id="PF22022">
    <property type="entry name" value="Phage_int_M"/>
    <property type="match status" value="1"/>
</dbReference>
<dbReference type="PANTHER" id="PTHR30629:SF2">
    <property type="entry name" value="PROPHAGE INTEGRASE INTS-RELATED"/>
    <property type="match status" value="1"/>
</dbReference>
<keyword evidence="2" id="KW-0229">DNA integration</keyword>
<dbReference type="SUPFAM" id="SSF56349">
    <property type="entry name" value="DNA breaking-rejoining enzymes"/>
    <property type="match status" value="1"/>
</dbReference>
<evidence type="ECO:0000256" key="4">
    <source>
        <dbReference type="ARBA" id="ARBA00023172"/>
    </source>
</evidence>
<accession>A7IHI4</accession>
<dbReference type="PROSITE" id="PS51898">
    <property type="entry name" value="TYR_RECOMBINASE"/>
    <property type="match status" value="1"/>
</dbReference>
<evidence type="ECO:0000313" key="9">
    <source>
        <dbReference type="Proteomes" id="UP000002417"/>
    </source>
</evidence>
<dbReference type="PhylomeDB" id="A7IHI4"/>
<dbReference type="InterPro" id="IPR013762">
    <property type="entry name" value="Integrase-like_cat_sf"/>
</dbReference>
<dbReference type="InterPro" id="IPR002104">
    <property type="entry name" value="Integrase_catalytic"/>
</dbReference>
<feature type="domain" description="Tyr recombinase" evidence="6">
    <location>
        <begin position="203"/>
        <end position="382"/>
    </location>
</feature>
<dbReference type="Gene3D" id="1.10.150.130">
    <property type="match status" value="1"/>
</dbReference>
<dbReference type="GO" id="GO:0015074">
    <property type="term" value="P:DNA integration"/>
    <property type="evidence" value="ECO:0007669"/>
    <property type="project" value="UniProtKB-KW"/>
</dbReference>
<dbReference type="eggNOG" id="COG0582">
    <property type="taxonomic scope" value="Bacteria"/>
</dbReference>
<dbReference type="AlphaFoldDB" id="A7IHI4"/>
<name>A7IHI4_XANP2</name>
<dbReference type="InterPro" id="IPR053876">
    <property type="entry name" value="Phage_int_M"/>
</dbReference>
<dbReference type="GO" id="GO:0003677">
    <property type="term" value="F:DNA binding"/>
    <property type="evidence" value="ECO:0007669"/>
    <property type="project" value="UniProtKB-UniRule"/>
</dbReference>
<proteinExistence type="inferred from homology"/>
<dbReference type="KEGG" id="xau:Xaut_2233"/>
<dbReference type="InterPro" id="IPR010998">
    <property type="entry name" value="Integrase_recombinase_N"/>
</dbReference>
<dbReference type="InterPro" id="IPR050808">
    <property type="entry name" value="Phage_Integrase"/>
</dbReference>
<dbReference type="Proteomes" id="UP000002417">
    <property type="component" value="Chromosome"/>
</dbReference>
<dbReference type="HOGENOM" id="CLU_027562_0_0_5"/>
<dbReference type="Pfam" id="PF13356">
    <property type="entry name" value="Arm-DNA-bind_3"/>
    <property type="match status" value="1"/>
</dbReference>
<dbReference type="InterPro" id="IPR038488">
    <property type="entry name" value="Integrase_DNA-bd_sf"/>
</dbReference>
<keyword evidence="9" id="KW-1185">Reference proteome</keyword>
<dbReference type="PROSITE" id="PS51900">
    <property type="entry name" value="CB"/>
    <property type="match status" value="1"/>
</dbReference>
<dbReference type="STRING" id="78245.Xaut_2233"/>
<keyword evidence="4" id="KW-0233">DNA recombination</keyword>
<gene>
    <name evidence="8" type="ordered locus">Xaut_2233</name>
</gene>
<dbReference type="InterPro" id="IPR025166">
    <property type="entry name" value="Integrase_DNA_bind_dom"/>
</dbReference>
<dbReference type="GO" id="GO:0006310">
    <property type="term" value="P:DNA recombination"/>
    <property type="evidence" value="ECO:0007669"/>
    <property type="project" value="UniProtKB-KW"/>
</dbReference>
<dbReference type="Pfam" id="PF00589">
    <property type="entry name" value="Phage_integrase"/>
    <property type="match status" value="1"/>
</dbReference>
<evidence type="ECO:0000259" key="6">
    <source>
        <dbReference type="PROSITE" id="PS51898"/>
    </source>
</evidence>
<dbReference type="OrthoDB" id="9795573at2"/>
<dbReference type="Gene3D" id="3.30.160.390">
    <property type="entry name" value="Integrase, DNA-binding domain"/>
    <property type="match status" value="1"/>
</dbReference>
<evidence type="ECO:0000256" key="1">
    <source>
        <dbReference type="ARBA" id="ARBA00008857"/>
    </source>
</evidence>
<dbReference type="InterPro" id="IPR044068">
    <property type="entry name" value="CB"/>
</dbReference>
<reference evidence="8 9" key="1">
    <citation type="submission" date="2007-07" db="EMBL/GenBank/DDBJ databases">
        <title>Complete sequence of chromosome of Xanthobacter autotrophicus Py2.</title>
        <authorList>
            <consortium name="US DOE Joint Genome Institute"/>
            <person name="Copeland A."/>
            <person name="Lucas S."/>
            <person name="Lapidus A."/>
            <person name="Barry K."/>
            <person name="Glavina del Rio T."/>
            <person name="Hammon N."/>
            <person name="Israni S."/>
            <person name="Dalin E."/>
            <person name="Tice H."/>
            <person name="Pitluck S."/>
            <person name="Sims D."/>
            <person name="Brettin T."/>
            <person name="Bruce D."/>
            <person name="Detter J.C."/>
            <person name="Han C."/>
            <person name="Tapia R."/>
            <person name="Brainard J."/>
            <person name="Schmutz J."/>
            <person name="Larimer F."/>
            <person name="Land M."/>
            <person name="Hauser L."/>
            <person name="Kyrpides N."/>
            <person name="Kim E."/>
            <person name="Ensigns S.A."/>
            <person name="Richardson P."/>
        </authorList>
    </citation>
    <scope>NUCLEOTIDE SEQUENCE [LARGE SCALE GENOMIC DNA]</scope>
    <source>
        <strain evidence="9">ATCC BAA-1158 / Py2</strain>
    </source>
</reference>
<dbReference type="PANTHER" id="PTHR30629">
    <property type="entry name" value="PROPHAGE INTEGRASE"/>
    <property type="match status" value="1"/>
</dbReference>